<evidence type="ECO:0000259" key="1">
    <source>
        <dbReference type="PROSITE" id="PS50006"/>
    </source>
</evidence>
<dbReference type="Pfam" id="PF00498">
    <property type="entry name" value="FHA"/>
    <property type="match status" value="1"/>
</dbReference>
<feature type="domain" description="FHA" evidence="1">
    <location>
        <begin position="246"/>
        <end position="297"/>
    </location>
</feature>
<proteinExistence type="predicted"/>
<dbReference type="InterPro" id="IPR045962">
    <property type="entry name" value="DUF6382"/>
</dbReference>
<dbReference type="SMART" id="SM00240">
    <property type="entry name" value="FHA"/>
    <property type="match status" value="1"/>
</dbReference>
<organism evidence="2 3">
    <name type="scientific">Anaeromicropila herbilytica</name>
    <dbReference type="NCBI Taxonomy" id="2785025"/>
    <lineage>
        <taxon>Bacteria</taxon>
        <taxon>Bacillati</taxon>
        <taxon>Bacillota</taxon>
        <taxon>Clostridia</taxon>
        <taxon>Lachnospirales</taxon>
        <taxon>Lachnospiraceae</taxon>
        <taxon>Anaeromicropila</taxon>
    </lineage>
</organism>
<protein>
    <recommendedName>
        <fullName evidence="1">FHA domain-containing protein</fullName>
    </recommendedName>
</protein>
<dbReference type="CDD" id="cd00060">
    <property type="entry name" value="FHA"/>
    <property type="match status" value="1"/>
</dbReference>
<dbReference type="Proteomes" id="UP000595897">
    <property type="component" value="Chromosome"/>
</dbReference>
<dbReference type="PROSITE" id="PS50006">
    <property type="entry name" value="FHA_DOMAIN"/>
    <property type="match status" value="1"/>
</dbReference>
<name>A0A7R7EPF9_9FIRM</name>
<dbReference type="PANTHER" id="PTHR23308">
    <property type="entry name" value="NUCLEAR INHIBITOR OF PROTEIN PHOSPHATASE-1"/>
    <property type="match status" value="1"/>
</dbReference>
<dbReference type="SUPFAM" id="SSF49879">
    <property type="entry name" value="SMAD/FHA domain"/>
    <property type="match status" value="1"/>
</dbReference>
<dbReference type="KEGG" id="ahb:bsdtb5_36510"/>
<dbReference type="Gene3D" id="2.60.200.20">
    <property type="match status" value="1"/>
</dbReference>
<dbReference type="AlphaFoldDB" id="A0A7R7EPF9"/>
<gene>
    <name evidence="2" type="ORF">bsdtb5_36510</name>
</gene>
<evidence type="ECO:0000313" key="3">
    <source>
        <dbReference type="Proteomes" id="UP000595897"/>
    </source>
</evidence>
<accession>A0A7R7EPF9</accession>
<evidence type="ECO:0000313" key="2">
    <source>
        <dbReference type="EMBL" id="BCN32356.1"/>
    </source>
</evidence>
<keyword evidence="3" id="KW-1185">Reference proteome</keyword>
<sequence length="323" mass="37262">MQELFDTNLIIERRDMQNLSYIFKNDDLFSQTGYKVLRNCQENGLIPCFKVNYNGKIKLVYDLTSYRPLQIILPLLKPEKFVSIILDLIDNIVNLGENGFIQINKIAFALDKIFINDKDKIAFVYIPYNESLNSFSNQIYEENVKKIIKEAIVTYKNLSVLELLRLYDDISEKKFTLENIKYYILEGRYNKQNIAFSEVEREQPILESNNGNSTINSTVSMIQPNAKLIGTGMAKTMEIIINKSEMIFGKNKDAVDILISFHPAISRVHCKIIYSNDRYYVCDLGSANGTYINGTKIKSFEAIQIGFDDEIMLANIVFILKRI</sequence>
<dbReference type="InterPro" id="IPR008984">
    <property type="entry name" value="SMAD_FHA_dom_sf"/>
</dbReference>
<dbReference type="InterPro" id="IPR050923">
    <property type="entry name" value="Cell_Proc_Reg/RNA_Proc"/>
</dbReference>
<dbReference type="RefSeq" id="WP_271713407.1">
    <property type="nucleotide sequence ID" value="NZ_AP024169.1"/>
</dbReference>
<reference evidence="2 3" key="1">
    <citation type="submission" date="2020-11" db="EMBL/GenBank/DDBJ databases">
        <title>Draft genome sequencing of a Lachnospiraceae strain isolated from anoxic soil subjected to BSD treatment.</title>
        <authorList>
            <person name="Uek A."/>
            <person name="Tonouchi A."/>
        </authorList>
    </citation>
    <scope>NUCLEOTIDE SEQUENCE [LARGE SCALE GENOMIC DNA]</scope>
    <source>
        <strain evidence="2 3">TB5</strain>
    </source>
</reference>
<dbReference type="InterPro" id="IPR000253">
    <property type="entry name" value="FHA_dom"/>
</dbReference>
<dbReference type="Pfam" id="PF19909">
    <property type="entry name" value="DUF6382"/>
    <property type="match status" value="1"/>
</dbReference>
<dbReference type="EMBL" id="AP024169">
    <property type="protein sequence ID" value="BCN32356.1"/>
    <property type="molecule type" value="Genomic_DNA"/>
</dbReference>